<comment type="caution">
    <text evidence="1">The sequence shown here is derived from an EMBL/GenBank/DDBJ whole genome shotgun (WGS) entry which is preliminary data.</text>
</comment>
<name>A0ABW4ZKV8_9SPHI</name>
<sequence>MYFLSAKPLIRSIFLRVFSCFVLTCFVNILSAQTGSISGKLSKAGDIPLSQTHVFLANTTLSTQTDEKGFYSLKNIPEGNYILSAFVWGSELYQQNIMVRSGSINADISLKPITALTASKAGENEKKSVEQFLKTFGKRRKDVKLLNPAALRVTTKGTLLEASSDDILNLQNDYLGYETKLLLEKYVEELSVNEDQPNNGLDGYEGIISYAELKGSSTDQKRWQTNRLKAYQGSALHFYRSLIANDLKKQGFSIYPLVSKLNSKRESDSLINSKILLFENPASGKNRNDSLKFWRGQREIPKYNHVLYPDSVKTSELITRDSAGLYVLKYPYKLYVKYIHPDNEMTAMSNNALLDFHRSVSELSIAVELRDHSLVIDQNGNVLEPERVKYEGGWSPKIAEMLPLNYNPEDSR</sequence>
<evidence type="ECO:0000313" key="2">
    <source>
        <dbReference type="Proteomes" id="UP001597387"/>
    </source>
</evidence>
<dbReference type="RefSeq" id="WP_379125673.1">
    <property type="nucleotide sequence ID" value="NZ_JBHUHZ010000001.1"/>
</dbReference>
<gene>
    <name evidence="1" type="ORF">ACFSJU_10005</name>
</gene>
<dbReference type="EMBL" id="JBHUHZ010000001">
    <property type="protein sequence ID" value="MFD2162724.1"/>
    <property type="molecule type" value="Genomic_DNA"/>
</dbReference>
<dbReference type="InterPro" id="IPR013784">
    <property type="entry name" value="Carb-bd-like_fold"/>
</dbReference>
<protein>
    <submittedName>
        <fullName evidence="1">Carboxypeptidase-like regulatory domain-containing protein</fullName>
    </submittedName>
</protein>
<dbReference type="Proteomes" id="UP001597387">
    <property type="component" value="Unassembled WGS sequence"/>
</dbReference>
<keyword evidence="2" id="KW-1185">Reference proteome</keyword>
<accession>A0ABW4ZKV8</accession>
<proteinExistence type="predicted"/>
<organism evidence="1 2">
    <name type="scientific">Paradesertivirga mongoliensis</name>
    <dbReference type="NCBI Taxonomy" id="2100740"/>
    <lineage>
        <taxon>Bacteria</taxon>
        <taxon>Pseudomonadati</taxon>
        <taxon>Bacteroidota</taxon>
        <taxon>Sphingobacteriia</taxon>
        <taxon>Sphingobacteriales</taxon>
        <taxon>Sphingobacteriaceae</taxon>
        <taxon>Paradesertivirga</taxon>
    </lineage>
</organism>
<evidence type="ECO:0000313" key="1">
    <source>
        <dbReference type="EMBL" id="MFD2162724.1"/>
    </source>
</evidence>
<reference evidence="2" key="1">
    <citation type="journal article" date="2019" name="Int. J. Syst. Evol. Microbiol.">
        <title>The Global Catalogue of Microorganisms (GCM) 10K type strain sequencing project: providing services to taxonomists for standard genome sequencing and annotation.</title>
        <authorList>
            <consortium name="The Broad Institute Genomics Platform"/>
            <consortium name="The Broad Institute Genome Sequencing Center for Infectious Disease"/>
            <person name="Wu L."/>
            <person name="Ma J."/>
        </authorList>
    </citation>
    <scope>NUCLEOTIDE SEQUENCE [LARGE SCALE GENOMIC DNA]</scope>
    <source>
        <strain evidence="2">KCTC 42217</strain>
    </source>
</reference>
<dbReference type="Gene3D" id="2.60.40.1120">
    <property type="entry name" value="Carboxypeptidase-like, regulatory domain"/>
    <property type="match status" value="1"/>
</dbReference>
<dbReference type="Pfam" id="PF13715">
    <property type="entry name" value="CarbopepD_reg_2"/>
    <property type="match status" value="1"/>
</dbReference>
<dbReference type="SUPFAM" id="SSF49452">
    <property type="entry name" value="Starch-binding domain-like"/>
    <property type="match status" value="1"/>
</dbReference>